<reference evidence="2" key="1">
    <citation type="submission" date="2020-04" db="EMBL/GenBank/DDBJ databases">
        <title>Hybrid Assembly of Korean Phytophthora infestans isolates.</title>
        <authorList>
            <person name="Prokchorchik M."/>
            <person name="Lee Y."/>
            <person name="Seo J."/>
            <person name="Cho J.-H."/>
            <person name="Park Y.-E."/>
            <person name="Jang D.-C."/>
            <person name="Im J.-S."/>
            <person name="Choi J.-G."/>
            <person name="Park H.-J."/>
            <person name="Lee G.-B."/>
            <person name="Lee Y.-G."/>
            <person name="Hong S.-Y."/>
            <person name="Cho K."/>
            <person name="Sohn K.H."/>
        </authorList>
    </citation>
    <scope>NUCLEOTIDE SEQUENCE</scope>
    <source>
        <strain evidence="2">KR_1_A1</strain>
        <strain evidence="3">KR_2_A2</strain>
    </source>
</reference>
<feature type="compositionally biased region" description="Basic and acidic residues" evidence="1">
    <location>
        <begin position="10"/>
        <end position="21"/>
    </location>
</feature>
<dbReference type="AlphaFoldDB" id="A0A833WWA3"/>
<evidence type="ECO:0000313" key="4">
    <source>
        <dbReference type="Proteomes" id="UP000602510"/>
    </source>
</evidence>
<organism evidence="2 4">
    <name type="scientific">Phytophthora infestans</name>
    <name type="common">Potato late blight agent</name>
    <name type="synonym">Botrytis infestans</name>
    <dbReference type="NCBI Taxonomy" id="4787"/>
    <lineage>
        <taxon>Eukaryota</taxon>
        <taxon>Sar</taxon>
        <taxon>Stramenopiles</taxon>
        <taxon>Oomycota</taxon>
        <taxon>Peronosporomycetes</taxon>
        <taxon>Peronosporales</taxon>
        <taxon>Peronosporaceae</taxon>
        <taxon>Phytophthora</taxon>
    </lineage>
</organism>
<comment type="caution">
    <text evidence="2">The sequence shown here is derived from an EMBL/GenBank/DDBJ whole genome shotgun (WGS) entry which is preliminary data.</text>
</comment>
<dbReference type="Proteomes" id="UP000602510">
    <property type="component" value="Unassembled WGS sequence"/>
</dbReference>
<protein>
    <submittedName>
        <fullName evidence="2">Uncharacterized protein</fullName>
    </submittedName>
</protein>
<dbReference type="EMBL" id="WSZM01000157">
    <property type="protein sequence ID" value="KAF4039906.1"/>
    <property type="molecule type" value="Genomic_DNA"/>
</dbReference>
<evidence type="ECO:0000313" key="3">
    <source>
        <dbReference type="EMBL" id="KAF4150270.1"/>
    </source>
</evidence>
<keyword evidence="4" id="KW-1185">Reference proteome</keyword>
<accession>A0A833WWA3</accession>
<gene>
    <name evidence="2" type="ORF">GN244_ATG07851</name>
    <name evidence="3" type="ORF">GN958_ATG00478</name>
</gene>
<evidence type="ECO:0000256" key="1">
    <source>
        <dbReference type="SAM" id="MobiDB-lite"/>
    </source>
</evidence>
<proteinExistence type="predicted"/>
<feature type="region of interest" description="Disordered" evidence="1">
    <location>
        <begin position="1"/>
        <end position="21"/>
    </location>
</feature>
<name>A0A833WWA3_PHYIN</name>
<dbReference type="Proteomes" id="UP000704712">
    <property type="component" value="Unassembled WGS sequence"/>
</dbReference>
<dbReference type="EMBL" id="JAACNO010000087">
    <property type="protein sequence ID" value="KAF4150270.1"/>
    <property type="molecule type" value="Genomic_DNA"/>
</dbReference>
<sequence>MVNRTVGSSDLERQSSQKVGGEHGRLRFDVYASPRYSCGHVIKMGQPSPRQRWTYAKRERTVRYVLCWYSAVMVMKTLQTDDQARVARKTELSRGGKL</sequence>
<evidence type="ECO:0000313" key="2">
    <source>
        <dbReference type="EMBL" id="KAF4039906.1"/>
    </source>
</evidence>